<dbReference type="InterPro" id="IPR027417">
    <property type="entry name" value="P-loop_NTPase"/>
</dbReference>
<name>A0AAU7TIG7_9ACTN</name>
<organism evidence="6">
    <name type="scientific">Kribbella sp. HUAS MG21</name>
    <dbReference type="NCBI Taxonomy" id="3160966"/>
    <lineage>
        <taxon>Bacteria</taxon>
        <taxon>Bacillati</taxon>
        <taxon>Actinomycetota</taxon>
        <taxon>Actinomycetes</taxon>
        <taxon>Propionibacteriales</taxon>
        <taxon>Kribbellaceae</taxon>
        <taxon>Kribbella</taxon>
    </lineage>
</organism>
<dbReference type="GO" id="GO:0016887">
    <property type="term" value="F:ATP hydrolysis activity"/>
    <property type="evidence" value="ECO:0007669"/>
    <property type="project" value="InterPro"/>
</dbReference>
<reference evidence="6" key="1">
    <citation type="submission" date="2024-06" db="EMBL/GenBank/DDBJ databases">
        <title>Kribbella sp. strain HUAS MG21 genome sequences.</title>
        <authorList>
            <person name="Mo P."/>
        </authorList>
    </citation>
    <scope>NUCLEOTIDE SEQUENCE</scope>
    <source>
        <strain evidence="6">HUAS MG21</strain>
    </source>
</reference>
<dbReference type="InterPro" id="IPR017871">
    <property type="entry name" value="ABC_transporter-like_CS"/>
</dbReference>
<accession>A0AAU7TIG7</accession>
<dbReference type="GO" id="GO:0005524">
    <property type="term" value="F:ATP binding"/>
    <property type="evidence" value="ECO:0007669"/>
    <property type="project" value="UniProtKB-KW"/>
</dbReference>
<dbReference type="PROSITE" id="PS50893">
    <property type="entry name" value="ABC_TRANSPORTER_2"/>
    <property type="match status" value="1"/>
</dbReference>
<proteinExistence type="inferred from homology"/>
<dbReference type="RefSeq" id="WP_350279239.1">
    <property type="nucleotide sequence ID" value="NZ_CP158165.1"/>
</dbReference>
<dbReference type="SUPFAM" id="SSF52540">
    <property type="entry name" value="P-loop containing nucleoside triphosphate hydrolases"/>
    <property type="match status" value="1"/>
</dbReference>
<dbReference type="PANTHER" id="PTHR43776:SF7">
    <property type="entry name" value="D,D-DIPEPTIDE TRANSPORT ATP-BINDING PROTEIN DDPF-RELATED"/>
    <property type="match status" value="1"/>
</dbReference>
<protein>
    <submittedName>
        <fullName evidence="6">Dipeptide/oligopeptide/nickel ABC transporter ATP-binding protein</fullName>
    </submittedName>
</protein>
<dbReference type="GO" id="GO:0055085">
    <property type="term" value="P:transmembrane transport"/>
    <property type="evidence" value="ECO:0007669"/>
    <property type="project" value="UniProtKB-ARBA"/>
</dbReference>
<gene>
    <name evidence="6" type="ORF">ABN611_08405</name>
</gene>
<dbReference type="FunFam" id="3.40.50.300:FF:000016">
    <property type="entry name" value="Oligopeptide ABC transporter ATP-binding component"/>
    <property type="match status" value="1"/>
</dbReference>
<dbReference type="SMART" id="SM00382">
    <property type="entry name" value="AAA"/>
    <property type="match status" value="1"/>
</dbReference>
<evidence type="ECO:0000256" key="4">
    <source>
        <dbReference type="ARBA" id="ARBA00022840"/>
    </source>
</evidence>
<dbReference type="PANTHER" id="PTHR43776">
    <property type="entry name" value="TRANSPORT ATP-BINDING PROTEIN"/>
    <property type="match status" value="1"/>
</dbReference>
<dbReference type="EMBL" id="CP158165">
    <property type="protein sequence ID" value="XBV26440.1"/>
    <property type="molecule type" value="Genomic_DNA"/>
</dbReference>
<sequence length="290" mass="31888">MPDELVGAGSGDVVRAGSGDVVRAESGDRVRAESDELVRAESVTKVFRSRAGEVRAVDDVTLTVHRGETLGLVGESGSGKSTMARLMMGLQKPTSGRVSFDGRDLSTLPARELRELRPRMQMVFQNPYGSLLPHFSAIGNVMEPLRLHERGDKESRRTKALELLDLVGINTGHAELYPRQFSGGQQQRIAIARALALEPDLLVCDEPTSSLDVSIQAQILELFTDLRDRLGLSFLFISHNLAVVERLADRVAVMNKGRLVEQNTTEALFNSPQDDYTRQLLSAVLPIRQT</sequence>
<keyword evidence="2" id="KW-0813">Transport</keyword>
<evidence type="ECO:0000256" key="2">
    <source>
        <dbReference type="ARBA" id="ARBA00022448"/>
    </source>
</evidence>
<evidence type="ECO:0000259" key="5">
    <source>
        <dbReference type="PROSITE" id="PS50893"/>
    </source>
</evidence>
<dbReference type="AlphaFoldDB" id="A0AAU7TIG7"/>
<dbReference type="InterPro" id="IPR003439">
    <property type="entry name" value="ABC_transporter-like_ATP-bd"/>
</dbReference>
<dbReference type="InterPro" id="IPR003593">
    <property type="entry name" value="AAA+_ATPase"/>
</dbReference>
<dbReference type="PROSITE" id="PS00211">
    <property type="entry name" value="ABC_TRANSPORTER_1"/>
    <property type="match status" value="1"/>
</dbReference>
<dbReference type="CDD" id="cd03257">
    <property type="entry name" value="ABC_NikE_OppD_transporters"/>
    <property type="match status" value="1"/>
</dbReference>
<evidence type="ECO:0000256" key="3">
    <source>
        <dbReference type="ARBA" id="ARBA00022741"/>
    </source>
</evidence>
<evidence type="ECO:0000256" key="1">
    <source>
        <dbReference type="ARBA" id="ARBA00005417"/>
    </source>
</evidence>
<dbReference type="InterPro" id="IPR050319">
    <property type="entry name" value="ABC_transp_ATP-bind"/>
</dbReference>
<dbReference type="Gene3D" id="3.40.50.300">
    <property type="entry name" value="P-loop containing nucleotide triphosphate hydrolases"/>
    <property type="match status" value="1"/>
</dbReference>
<feature type="domain" description="ABC transporter" evidence="5">
    <location>
        <begin position="38"/>
        <end position="281"/>
    </location>
</feature>
<evidence type="ECO:0000313" key="6">
    <source>
        <dbReference type="EMBL" id="XBV26440.1"/>
    </source>
</evidence>
<keyword evidence="3" id="KW-0547">Nucleotide-binding</keyword>
<keyword evidence="4 6" id="KW-0067">ATP-binding</keyword>
<dbReference type="Pfam" id="PF00005">
    <property type="entry name" value="ABC_tran"/>
    <property type="match status" value="1"/>
</dbReference>
<comment type="similarity">
    <text evidence="1">Belongs to the ABC transporter superfamily.</text>
</comment>